<accession>G3MHX1</accession>
<feature type="domain" description="GST N-terminal" evidence="3">
    <location>
        <begin position="43"/>
        <end position="121"/>
    </location>
</feature>
<dbReference type="FunFam" id="3.40.30.10:FF:000123">
    <property type="entry name" value="Glutathione transferase o1"/>
    <property type="match status" value="1"/>
</dbReference>
<feature type="non-terminal residue" evidence="5">
    <location>
        <position position="1"/>
    </location>
</feature>
<dbReference type="Pfam" id="PF13417">
    <property type="entry name" value="GST_N_3"/>
    <property type="match status" value="1"/>
</dbReference>
<protein>
    <recommendedName>
        <fullName evidence="6">GST N-terminal domain-containing protein</fullName>
    </recommendedName>
</protein>
<dbReference type="SUPFAM" id="SSF52833">
    <property type="entry name" value="Thioredoxin-like"/>
    <property type="match status" value="1"/>
</dbReference>
<dbReference type="InterPro" id="IPR036249">
    <property type="entry name" value="Thioredoxin-like_sf"/>
</dbReference>
<proteinExistence type="evidence at transcript level"/>
<dbReference type="GO" id="GO:0006749">
    <property type="term" value="P:glutathione metabolic process"/>
    <property type="evidence" value="ECO:0007669"/>
    <property type="project" value="TreeGrafter"/>
</dbReference>
<dbReference type="InterPro" id="IPR004045">
    <property type="entry name" value="Glutathione_S-Trfase_N"/>
</dbReference>
<dbReference type="PROSITE" id="PS50404">
    <property type="entry name" value="GST_NTER"/>
    <property type="match status" value="1"/>
</dbReference>
<dbReference type="SUPFAM" id="SSF47616">
    <property type="entry name" value="GST C-terminal domain-like"/>
    <property type="match status" value="1"/>
</dbReference>
<evidence type="ECO:0000259" key="3">
    <source>
        <dbReference type="PROSITE" id="PS50404"/>
    </source>
</evidence>
<dbReference type="InterPro" id="IPR050983">
    <property type="entry name" value="GST_Omega/HSP26"/>
</dbReference>
<dbReference type="PANTHER" id="PTHR43968:SF6">
    <property type="entry name" value="GLUTATHIONE S-TRANSFERASE OMEGA"/>
    <property type="match status" value="1"/>
</dbReference>
<name>G3MHX1_AMBMU</name>
<dbReference type="SFLD" id="SFLDG00358">
    <property type="entry name" value="Main_(cytGST)"/>
    <property type="match status" value="1"/>
</dbReference>
<reference evidence="5" key="1">
    <citation type="journal article" date="2011" name="PLoS ONE">
        <title>A deep insight into the sialotranscriptome of the gulf coast tick, Amblyomma maculatum.</title>
        <authorList>
            <person name="Karim S."/>
            <person name="Singh P."/>
            <person name="Ribeiro J.M."/>
        </authorList>
    </citation>
    <scope>NUCLEOTIDE SEQUENCE</scope>
    <source>
        <tissue evidence="5">Salivary gland</tissue>
    </source>
</reference>
<dbReference type="InterPro" id="IPR040079">
    <property type="entry name" value="Glutathione_S-Trfase"/>
</dbReference>
<dbReference type="Gene3D" id="1.20.1050.10">
    <property type="match status" value="1"/>
</dbReference>
<dbReference type="InterPro" id="IPR005442">
    <property type="entry name" value="GST_omega"/>
</dbReference>
<dbReference type="GO" id="GO:0045174">
    <property type="term" value="F:glutathione dehydrogenase (ascorbate) activity"/>
    <property type="evidence" value="ECO:0007669"/>
    <property type="project" value="TreeGrafter"/>
</dbReference>
<dbReference type="PROSITE" id="PS50405">
    <property type="entry name" value="GST_CTER"/>
    <property type="match status" value="1"/>
</dbReference>
<dbReference type="SFLD" id="SFLDS00019">
    <property type="entry name" value="Glutathione_Transferase_(cytos"/>
    <property type="match status" value="1"/>
</dbReference>
<sequence length="265" mass="29842">DWALSACVQRGEHIEGVSTRTHSANMSSWALASGSQLPTLAPGKLRLYSMRFCPFAQSVLLILRAKSIDHEVVNVNLKDRPEWSKDVLPAGTVPVLAQDEKLISGSLPIAEYLEEVYPEKKPMLPKDPYLRALDRSFLDVALPAIDSVVSILKERGCKEDNWAAFLQKISVYDEELAKRKTPFFSGHEPGFLDYVTWPTFVVARGISAVHEGLEMPSAETFPHFSRWSQSMREDHCVREVVNEEYTVFFVRSIAMGKMDFNAGLH</sequence>
<dbReference type="GO" id="GO:0005737">
    <property type="term" value="C:cytoplasm"/>
    <property type="evidence" value="ECO:0007669"/>
    <property type="project" value="InterPro"/>
</dbReference>
<keyword evidence="2" id="KW-0560">Oxidoreductase</keyword>
<evidence type="ECO:0000259" key="4">
    <source>
        <dbReference type="PROSITE" id="PS50405"/>
    </source>
</evidence>
<feature type="domain" description="GST C-terminal" evidence="4">
    <location>
        <begin position="127"/>
        <end position="248"/>
    </location>
</feature>
<evidence type="ECO:0000256" key="1">
    <source>
        <dbReference type="ARBA" id="ARBA00011067"/>
    </source>
</evidence>
<dbReference type="PROSITE" id="PS51354">
    <property type="entry name" value="GLUTAREDOXIN_2"/>
    <property type="match status" value="1"/>
</dbReference>
<evidence type="ECO:0000256" key="2">
    <source>
        <dbReference type="ARBA" id="ARBA00023002"/>
    </source>
</evidence>
<dbReference type="Gene3D" id="3.40.30.10">
    <property type="entry name" value="Glutaredoxin"/>
    <property type="match status" value="1"/>
</dbReference>
<dbReference type="FunFam" id="1.20.1050.10:FF:000009">
    <property type="entry name" value="Glutathione S-transferase omega-1"/>
    <property type="match status" value="1"/>
</dbReference>
<dbReference type="EMBL" id="JO841472">
    <property type="protein sequence ID" value="AEO33089.1"/>
    <property type="molecule type" value="mRNA"/>
</dbReference>
<dbReference type="InterPro" id="IPR010987">
    <property type="entry name" value="Glutathione-S-Trfase_C-like"/>
</dbReference>
<organism evidence="5">
    <name type="scientific">Amblyomma maculatum</name>
    <name type="common">Gulf Coast tick</name>
    <dbReference type="NCBI Taxonomy" id="34609"/>
    <lineage>
        <taxon>Eukaryota</taxon>
        <taxon>Metazoa</taxon>
        <taxon>Ecdysozoa</taxon>
        <taxon>Arthropoda</taxon>
        <taxon>Chelicerata</taxon>
        <taxon>Arachnida</taxon>
        <taxon>Acari</taxon>
        <taxon>Parasitiformes</taxon>
        <taxon>Ixodida</taxon>
        <taxon>Ixodoidea</taxon>
        <taxon>Ixodidae</taxon>
        <taxon>Amblyomminae</taxon>
        <taxon>Amblyomma</taxon>
    </lineage>
</organism>
<dbReference type="AlphaFoldDB" id="G3MHX1"/>
<dbReference type="PRINTS" id="PR01625">
    <property type="entry name" value="GSTRNSFRASEO"/>
</dbReference>
<evidence type="ECO:0008006" key="6">
    <source>
        <dbReference type="Google" id="ProtNLM"/>
    </source>
</evidence>
<comment type="similarity">
    <text evidence="1">Belongs to the GST superfamily. Omega family.</text>
</comment>
<evidence type="ECO:0000313" key="5">
    <source>
        <dbReference type="EMBL" id="AEO33089.1"/>
    </source>
</evidence>
<dbReference type="InterPro" id="IPR036282">
    <property type="entry name" value="Glutathione-S-Trfase_C_sf"/>
</dbReference>
<dbReference type="PANTHER" id="PTHR43968">
    <property type="match status" value="1"/>
</dbReference>
<dbReference type="GO" id="GO:0004364">
    <property type="term" value="F:glutathione transferase activity"/>
    <property type="evidence" value="ECO:0007669"/>
    <property type="project" value="InterPro"/>
</dbReference>